<proteinExistence type="predicted"/>
<sequence>MILSGHKADLAAFLLWFQTFPTSPDLTFSVVEFDPKAESWVVMTIGGDAVENTNAAMEHVLGEIKKKLWANDAFANFVDATLARKGVAGPKMKRVVEATSTFTVVYIETDDQNGHRSPLYQFLAQPISDDAETHRVWVGHIRKIAAKVIVGMHALEIEKWFVDCVHCKSKIHPGHGCVQPKTAGWLGPIPKDKERHEEHVAKGGNDRDNRQGREKDSRGPQRRDRDDRQGGGGRGWSQVPYRKTGGCYSK</sequence>
<evidence type="ECO:0000256" key="1">
    <source>
        <dbReference type="SAM" id="MobiDB-lite"/>
    </source>
</evidence>
<evidence type="ECO:0000313" key="3">
    <source>
        <dbReference type="Proteomes" id="UP000815677"/>
    </source>
</evidence>
<reference evidence="2" key="1">
    <citation type="submission" date="2014-09" db="EMBL/GenBank/DDBJ databases">
        <title>Genome sequence of the luminous mushroom Mycena chlorophos for searching fungal bioluminescence genes.</title>
        <authorList>
            <person name="Tanaka Y."/>
            <person name="Kasuga D."/>
            <person name="Oba Y."/>
            <person name="Hase S."/>
            <person name="Sato K."/>
            <person name="Oba Y."/>
            <person name="Sakakibara Y."/>
        </authorList>
    </citation>
    <scope>NUCLEOTIDE SEQUENCE</scope>
</reference>
<protein>
    <recommendedName>
        <fullName evidence="4">Integrase zinc-binding domain-containing protein</fullName>
    </recommendedName>
</protein>
<evidence type="ECO:0000313" key="2">
    <source>
        <dbReference type="EMBL" id="GAT44893.1"/>
    </source>
</evidence>
<organism evidence="2 3">
    <name type="scientific">Mycena chlorophos</name>
    <name type="common">Agaric fungus</name>
    <name type="synonym">Agaricus chlorophos</name>
    <dbReference type="NCBI Taxonomy" id="658473"/>
    <lineage>
        <taxon>Eukaryota</taxon>
        <taxon>Fungi</taxon>
        <taxon>Dikarya</taxon>
        <taxon>Basidiomycota</taxon>
        <taxon>Agaricomycotina</taxon>
        <taxon>Agaricomycetes</taxon>
        <taxon>Agaricomycetidae</taxon>
        <taxon>Agaricales</taxon>
        <taxon>Marasmiineae</taxon>
        <taxon>Mycenaceae</taxon>
        <taxon>Mycena</taxon>
    </lineage>
</organism>
<gene>
    <name evidence="2" type="ORF">MCHLO_02496</name>
</gene>
<keyword evidence="3" id="KW-1185">Reference proteome</keyword>
<dbReference type="EMBL" id="DF840301">
    <property type="protein sequence ID" value="GAT44893.1"/>
    <property type="molecule type" value="Genomic_DNA"/>
</dbReference>
<name>A0ABQ0L162_MYCCL</name>
<feature type="region of interest" description="Disordered" evidence="1">
    <location>
        <begin position="188"/>
        <end position="250"/>
    </location>
</feature>
<feature type="compositionally biased region" description="Basic and acidic residues" evidence="1">
    <location>
        <begin position="190"/>
        <end position="229"/>
    </location>
</feature>
<evidence type="ECO:0008006" key="4">
    <source>
        <dbReference type="Google" id="ProtNLM"/>
    </source>
</evidence>
<accession>A0ABQ0L162</accession>
<dbReference type="Proteomes" id="UP000815677">
    <property type="component" value="Unassembled WGS sequence"/>
</dbReference>